<feature type="region of interest" description="Disordered" evidence="1">
    <location>
        <begin position="1"/>
        <end position="132"/>
    </location>
</feature>
<dbReference type="AlphaFoldDB" id="A0A9W9CGX6"/>
<dbReference type="Proteomes" id="UP001140513">
    <property type="component" value="Unassembled WGS sequence"/>
</dbReference>
<evidence type="ECO:0000256" key="1">
    <source>
        <dbReference type="SAM" id="MobiDB-lite"/>
    </source>
</evidence>
<organism evidence="2 3">
    <name type="scientific">Didymosphaeria variabile</name>
    <dbReference type="NCBI Taxonomy" id="1932322"/>
    <lineage>
        <taxon>Eukaryota</taxon>
        <taxon>Fungi</taxon>
        <taxon>Dikarya</taxon>
        <taxon>Ascomycota</taxon>
        <taxon>Pezizomycotina</taxon>
        <taxon>Dothideomycetes</taxon>
        <taxon>Pleosporomycetidae</taxon>
        <taxon>Pleosporales</taxon>
        <taxon>Massarineae</taxon>
        <taxon>Didymosphaeriaceae</taxon>
        <taxon>Didymosphaeria</taxon>
    </lineage>
</organism>
<feature type="compositionally biased region" description="Basic and acidic residues" evidence="1">
    <location>
        <begin position="36"/>
        <end position="46"/>
    </location>
</feature>
<sequence length="174" mass="19198">MVIIVHSAASRPTGGPAFSRAQKKDIAEQMDDALDESSHTHSRSAELSEDEQTSAKVSMWMTDTERQEHFVDRSDDQQPDNSTTDGPSAEEQFLAKMDANMGVEPEDWDTSADDPAAVPDMDDSSDIEDTGTGDWVLVGEGDEVNKFVVPVPSTYEYKKADAAPARKGWFGWFY</sequence>
<dbReference type="RefSeq" id="XP_056077284.1">
    <property type="nucleotide sequence ID" value="XM_056210462.1"/>
</dbReference>
<keyword evidence="3" id="KW-1185">Reference proteome</keyword>
<dbReference type="EMBL" id="JAPEUX010000001">
    <property type="protein sequence ID" value="KAJ4361082.1"/>
    <property type="molecule type" value="Genomic_DNA"/>
</dbReference>
<accession>A0A9W9CGX6</accession>
<evidence type="ECO:0000313" key="2">
    <source>
        <dbReference type="EMBL" id="KAJ4361082.1"/>
    </source>
</evidence>
<feature type="compositionally biased region" description="Basic and acidic residues" evidence="1">
    <location>
        <begin position="63"/>
        <end position="76"/>
    </location>
</feature>
<dbReference type="GeneID" id="80905181"/>
<protein>
    <submittedName>
        <fullName evidence="2">Uncharacterized protein</fullName>
    </submittedName>
</protein>
<feature type="compositionally biased region" description="Acidic residues" evidence="1">
    <location>
        <begin position="120"/>
        <end position="131"/>
    </location>
</feature>
<name>A0A9W9CGX6_9PLEO</name>
<gene>
    <name evidence="2" type="ORF">N0V89_001651</name>
</gene>
<evidence type="ECO:0000313" key="3">
    <source>
        <dbReference type="Proteomes" id="UP001140513"/>
    </source>
</evidence>
<reference evidence="2" key="1">
    <citation type="submission" date="2022-10" db="EMBL/GenBank/DDBJ databases">
        <title>Tapping the CABI collections for fungal endophytes: first genome assemblies for Collariella, Neodidymelliopsis, Ascochyta clinopodiicola, Didymella pomorum, Didymosphaeria variabile, Neocosmospora piperis and Neocucurbitaria cava.</title>
        <authorList>
            <person name="Hill R."/>
        </authorList>
    </citation>
    <scope>NUCLEOTIDE SEQUENCE</scope>
    <source>
        <strain evidence="2">IMI 356815</strain>
    </source>
</reference>
<proteinExistence type="predicted"/>
<comment type="caution">
    <text evidence="2">The sequence shown here is derived from an EMBL/GenBank/DDBJ whole genome shotgun (WGS) entry which is preliminary data.</text>
</comment>